<dbReference type="AlphaFoldDB" id="A0A0E9QLJ3"/>
<reference evidence="1" key="2">
    <citation type="journal article" date="2015" name="Fish Shellfish Immunol.">
        <title>Early steps in the European eel (Anguilla anguilla)-Vibrio vulnificus interaction in the gills: Role of the RtxA13 toxin.</title>
        <authorList>
            <person name="Callol A."/>
            <person name="Pajuelo D."/>
            <person name="Ebbesson L."/>
            <person name="Teles M."/>
            <person name="MacKenzie S."/>
            <person name="Amaro C."/>
        </authorList>
    </citation>
    <scope>NUCLEOTIDE SEQUENCE</scope>
</reference>
<reference evidence="1" key="1">
    <citation type="submission" date="2014-11" db="EMBL/GenBank/DDBJ databases">
        <authorList>
            <person name="Amaro Gonzalez C."/>
        </authorList>
    </citation>
    <scope>NUCLEOTIDE SEQUENCE</scope>
</reference>
<proteinExistence type="predicted"/>
<dbReference type="EMBL" id="GBXM01090831">
    <property type="protein sequence ID" value="JAH17746.1"/>
    <property type="molecule type" value="Transcribed_RNA"/>
</dbReference>
<name>A0A0E9QLJ3_ANGAN</name>
<evidence type="ECO:0000313" key="1">
    <source>
        <dbReference type="EMBL" id="JAH17746.1"/>
    </source>
</evidence>
<accession>A0A0E9QLJ3</accession>
<protein>
    <submittedName>
        <fullName evidence="1">Uncharacterized protein</fullName>
    </submittedName>
</protein>
<sequence>MRTHAHPCTRTHFSLSKNLSGIFLKYANI</sequence>
<organism evidence="1">
    <name type="scientific">Anguilla anguilla</name>
    <name type="common">European freshwater eel</name>
    <name type="synonym">Muraena anguilla</name>
    <dbReference type="NCBI Taxonomy" id="7936"/>
    <lineage>
        <taxon>Eukaryota</taxon>
        <taxon>Metazoa</taxon>
        <taxon>Chordata</taxon>
        <taxon>Craniata</taxon>
        <taxon>Vertebrata</taxon>
        <taxon>Euteleostomi</taxon>
        <taxon>Actinopterygii</taxon>
        <taxon>Neopterygii</taxon>
        <taxon>Teleostei</taxon>
        <taxon>Anguilliformes</taxon>
        <taxon>Anguillidae</taxon>
        <taxon>Anguilla</taxon>
    </lineage>
</organism>